<dbReference type="Pfam" id="PF17667">
    <property type="entry name" value="Pkinase_fungal"/>
    <property type="match status" value="1"/>
</dbReference>
<feature type="compositionally biased region" description="Basic residues" evidence="1">
    <location>
        <begin position="354"/>
        <end position="374"/>
    </location>
</feature>
<feature type="region of interest" description="Disordered" evidence="1">
    <location>
        <begin position="331"/>
        <end position="388"/>
    </location>
</feature>
<organism evidence="3 4">
    <name type="scientific">Rhodofomes roseus</name>
    <dbReference type="NCBI Taxonomy" id="34475"/>
    <lineage>
        <taxon>Eukaryota</taxon>
        <taxon>Fungi</taxon>
        <taxon>Dikarya</taxon>
        <taxon>Basidiomycota</taxon>
        <taxon>Agaricomycotina</taxon>
        <taxon>Agaricomycetes</taxon>
        <taxon>Polyporales</taxon>
        <taxon>Rhodofomes</taxon>
    </lineage>
</organism>
<feature type="region of interest" description="Disordered" evidence="1">
    <location>
        <begin position="924"/>
        <end position="983"/>
    </location>
</feature>
<proteinExistence type="predicted"/>
<feature type="compositionally biased region" description="Low complexity" evidence="1">
    <location>
        <begin position="114"/>
        <end position="125"/>
    </location>
</feature>
<dbReference type="PROSITE" id="PS00109">
    <property type="entry name" value="PROTEIN_KINASE_TYR"/>
    <property type="match status" value="1"/>
</dbReference>
<dbReference type="PANTHER" id="PTHR38248:SF2">
    <property type="entry name" value="FUNK1 11"/>
    <property type="match status" value="1"/>
</dbReference>
<dbReference type="InterPro" id="IPR008266">
    <property type="entry name" value="Tyr_kinase_AS"/>
</dbReference>
<feature type="compositionally biased region" description="Polar residues" evidence="1">
    <location>
        <begin position="151"/>
        <end position="163"/>
    </location>
</feature>
<name>A0A4Y9Y8Z0_9APHY</name>
<dbReference type="PANTHER" id="PTHR38248">
    <property type="entry name" value="FUNK1 6"/>
    <property type="match status" value="1"/>
</dbReference>
<accession>A0A4Y9Y8Z0</accession>
<evidence type="ECO:0000259" key="2">
    <source>
        <dbReference type="Pfam" id="PF17667"/>
    </source>
</evidence>
<dbReference type="AlphaFoldDB" id="A0A4Y9Y8Z0"/>
<dbReference type="GO" id="GO:0004672">
    <property type="term" value="F:protein kinase activity"/>
    <property type="evidence" value="ECO:0007669"/>
    <property type="project" value="InterPro"/>
</dbReference>
<feature type="compositionally biased region" description="Low complexity" evidence="1">
    <location>
        <begin position="22"/>
        <end position="32"/>
    </location>
</feature>
<reference evidence="3 4" key="1">
    <citation type="submission" date="2019-01" db="EMBL/GenBank/DDBJ databases">
        <title>Genome sequencing of the rare red list fungi Fomitopsis rosea.</title>
        <authorList>
            <person name="Buettner E."/>
            <person name="Kellner H."/>
        </authorList>
    </citation>
    <scope>NUCLEOTIDE SEQUENCE [LARGE SCALE GENOMIC DNA]</scope>
    <source>
        <strain evidence="3 4">DSM 105464</strain>
    </source>
</reference>
<dbReference type="EMBL" id="SEKV01000384">
    <property type="protein sequence ID" value="TFY58047.1"/>
    <property type="molecule type" value="Genomic_DNA"/>
</dbReference>
<dbReference type="Proteomes" id="UP000298390">
    <property type="component" value="Unassembled WGS sequence"/>
</dbReference>
<feature type="region of interest" description="Disordered" evidence="1">
    <location>
        <begin position="1"/>
        <end position="165"/>
    </location>
</feature>
<feature type="compositionally biased region" description="Basic and acidic residues" evidence="1">
    <location>
        <begin position="1024"/>
        <end position="1043"/>
    </location>
</feature>
<comment type="caution">
    <text evidence="3">The sequence shown here is derived from an EMBL/GenBank/DDBJ whole genome shotgun (WGS) entry which is preliminary data.</text>
</comment>
<evidence type="ECO:0000256" key="1">
    <source>
        <dbReference type="SAM" id="MobiDB-lite"/>
    </source>
</evidence>
<dbReference type="Gene3D" id="1.10.510.10">
    <property type="entry name" value="Transferase(Phosphotransferase) domain 1"/>
    <property type="match status" value="1"/>
</dbReference>
<feature type="domain" description="Fungal-type protein kinase" evidence="2">
    <location>
        <begin position="454"/>
        <end position="836"/>
    </location>
</feature>
<feature type="compositionally biased region" description="Low complexity" evidence="1">
    <location>
        <begin position="342"/>
        <end position="353"/>
    </location>
</feature>
<feature type="compositionally biased region" description="Polar residues" evidence="1">
    <location>
        <begin position="102"/>
        <end position="113"/>
    </location>
</feature>
<protein>
    <recommendedName>
        <fullName evidence="2">Fungal-type protein kinase domain-containing protein</fullName>
    </recommendedName>
</protein>
<dbReference type="InterPro" id="IPR040976">
    <property type="entry name" value="Pkinase_fungal"/>
</dbReference>
<gene>
    <name evidence="3" type="ORF">EVJ58_g6654</name>
</gene>
<dbReference type="InterPro" id="IPR011009">
    <property type="entry name" value="Kinase-like_dom_sf"/>
</dbReference>
<feature type="compositionally biased region" description="Basic and acidic residues" evidence="1">
    <location>
        <begin position="331"/>
        <end position="340"/>
    </location>
</feature>
<feature type="region of interest" description="Disordered" evidence="1">
    <location>
        <begin position="1020"/>
        <end position="1071"/>
    </location>
</feature>
<evidence type="ECO:0000313" key="3">
    <source>
        <dbReference type="EMBL" id="TFY58047.1"/>
    </source>
</evidence>
<sequence>MSGIPIDSVYRWSDSPSPPPTLDTALPLALSDFSEGVDYYPDSPVQLPQDSEYTGSEPDGLPPYEVDEASSDSAPAAWEQPNLPHDSDDNAVATFIPAVSTPEPSNSAPSAITQPQVEPQPAPEATRSVTPENQSKSSKPVPKSTPVAKRPSNTQRHSVQPTHGQAHLTELRAAYADDMKDNKVAQITVADFMREFVPGPDLPDDFVAEPFEPANLRRQEVPMYEELCKVTNSVLSQGPTDLSFVAKDTHSWSDPLDKYDFEDKLSPDVIIYPSHADARRAYTLKDLTSLSEEERKRHENKARTSWLWATLYIEAKADDEYSPFAIPDSMREAEAQKEEEIQAAATQTSTKATPQKKKKPSQKTRKAAQKRAQKQKSADSAGALSSTTDSLIRDTQASATTSQASFAAPSLSASMAAGPSTAATPLAPPIAHVPAADTSTPSRDELPPFLLLQSKERSKTMGQMSHYVSKIMRRQFLLHFFTIFTCRDVAWLLRWDRAGLVVSEPFNLVNNPRPLHTFLYRFARMSDTDRGHDPSVVPATEAEAQLLRSFNKFPPPETWCRETFAGTLVDGWPISKILVPEDDMISEAELRSGKKEERGASEASGRRMREFLVGKPTFMNTSLYGRATRCHIAYDVAEDRLVFCKECWRTDAPTSHPEGEVYLRLHSKNVSYIATPVAAGDVRGKNGAHRTRTQEFTKGSDPMLVHYRLILEEIAQPLKEYRTSYQLVMGLYQCLQALSAHEQAWSEGKVIHRDISADNLLLYWYFDENGKLVCKAILVDWGLCKYADEMDQPSVKRTRSGTWQFISAVLLKWPGQFAHQIWNDLESFIHVLHWMCVRFHITDRSLDRADLIQHVTQLYDDSHKDDKGNSVGGRRKLDFLKHGIVPFHLLRGSAATNPQSPGLHSLLRELADLYKQHYKWLSPQLPESDPAQGNAQEDESQKVVPPGGEEWDMFYEPRKSRTRARNLKKPAAEETPPEPALSTHTAIMELFDEMLETRAMWVDDAKVADQFACDNNFLEQQQKQSREASRRSSEMESLAEEKPHKRVRTSTNAAITSGTSGSQLNSISEHV</sequence>
<feature type="compositionally biased region" description="Low complexity" evidence="1">
    <location>
        <begin position="135"/>
        <end position="149"/>
    </location>
</feature>
<feature type="compositionally biased region" description="Polar residues" evidence="1">
    <location>
        <begin position="1049"/>
        <end position="1071"/>
    </location>
</feature>
<evidence type="ECO:0000313" key="4">
    <source>
        <dbReference type="Proteomes" id="UP000298390"/>
    </source>
</evidence>
<dbReference type="SUPFAM" id="SSF56112">
    <property type="entry name" value="Protein kinase-like (PK-like)"/>
    <property type="match status" value="1"/>
</dbReference>
<dbReference type="STRING" id="34475.A0A4Y9Y8Z0"/>